<dbReference type="Gene3D" id="2.170.130.10">
    <property type="entry name" value="TonB-dependent receptor, plug domain"/>
    <property type="match status" value="1"/>
</dbReference>
<name>A0A975C3V7_9CAUL</name>
<reference evidence="2" key="1">
    <citation type="submission" date="2020-09" db="EMBL/GenBank/DDBJ databases">
        <title>Brevundimonas sp. LVF2 isolated from a puddle in Goettingen, Germany.</title>
        <authorList>
            <person name="Friedrich I."/>
            <person name="Klassen A."/>
            <person name="Hannes N."/>
            <person name="Schneider D."/>
            <person name="Hertel R."/>
            <person name="Daniel R."/>
        </authorList>
    </citation>
    <scope>NUCLEOTIDE SEQUENCE</scope>
    <source>
        <strain evidence="2">LVF2</strain>
    </source>
</reference>
<evidence type="ECO:0000313" key="2">
    <source>
        <dbReference type="EMBL" id="QTC91087.1"/>
    </source>
</evidence>
<sequence length="137" mass="14195">MSKTRSFVLRSVLSAGVAAVTLLSGVAAQAQTAAASDAQAEAQNVEDIVVTGSPIVGSQRAALNQQRNADNLINVIAADTVGQFPDRNSAAALARLPAVAVQRDQGQERYLQVRGGPNRWTSASVDDIGRKVTAGNP</sequence>
<evidence type="ECO:0000256" key="1">
    <source>
        <dbReference type="SAM" id="SignalP"/>
    </source>
</evidence>
<feature type="signal peptide" evidence="1">
    <location>
        <begin position="1"/>
        <end position="30"/>
    </location>
</feature>
<proteinExistence type="predicted"/>
<feature type="chain" id="PRO_5037793444" description="TonB-dependent receptor" evidence="1">
    <location>
        <begin position="31"/>
        <end position="137"/>
    </location>
</feature>
<organism evidence="2 3">
    <name type="scientific">Brevundimonas goettingensis</name>
    <dbReference type="NCBI Taxonomy" id="2774190"/>
    <lineage>
        <taxon>Bacteria</taxon>
        <taxon>Pseudomonadati</taxon>
        <taxon>Pseudomonadota</taxon>
        <taxon>Alphaproteobacteria</taxon>
        <taxon>Caulobacterales</taxon>
        <taxon>Caulobacteraceae</taxon>
        <taxon>Brevundimonas</taxon>
    </lineage>
</organism>
<evidence type="ECO:0000313" key="3">
    <source>
        <dbReference type="Proteomes" id="UP000663918"/>
    </source>
</evidence>
<keyword evidence="1" id="KW-0732">Signal</keyword>
<keyword evidence="3" id="KW-1185">Reference proteome</keyword>
<dbReference type="RefSeq" id="WP_207870090.1">
    <property type="nucleotide sequence ID" value="NZ_CP062222.1"/>
</dbReference>
<protein>
    <recommendedName>
        <fullName evidence="4">TonB-dependent receptor</fullName>
    </recommendedName>
</protein>
<dbReference type="EMBL" id="CP062222">
    <property type="protein sequence ID" value="QTC91087.1"/>
    <property type="molecule type" value="Genomic_DNA"/>
</dbReference>
<dbReference type="SUPFAM" id="SSF56935">
    <property type="entry name" value="Porins"/>
    <property type="match status" value="1"/>
</dbReference>
<gene>
    <name evidence="2" type="ORF">IFJ75_18055</name>
</gene>
<dbReference type="PANTHER" id="PTHR40980">
    <property type="entry name" value="PLUG DOMAIN-CONTAINING PROTEIN"/>
    <property type="match status" value="1"/>
</dbReference>
<dbReference type="Proteomes" id="UP000663918">
    <property type="component" value="Chromosome"/>
</dbReference>
<dbReference type="PANTHER" id="PTHR40980:SF4">
    <property type="entry name" value="TONB-DEPENDENT RECEPTOR-LIKE BETA-BARREL DOMAIN-CONTAINING PROTEIN"/>
    <property type="match status" value="1"/>
</dbReference>
<accession>A0A975C3V7</accession>
<dbReference type="InterPro" id="IPR037066">
    <property type="entry name" value="Plug_dom_sf"/>
</dbReference>
<dbReference type="KEGG" id="bgoe:IFJ75_18055"/>
<evidence type="ECO:0008006" key="4">
    <source>
        <dbReference type="Google" id="ProtNLM"/>
    </source>
</evidence>
<dbReference type="AlphaFoldDB" id="A0A975C3V7"/>